<dbReference type="PANTHER" id="PTHR23113">
    <property type="entry name" value="GUANINE NUCLEOTIDE EXCHANGE FACTOR"/>
    <property type="match status" value="1"/>
</dbReference>
<dbReference type="Gene3D" id="1.20.870.10">
    <property type="entry name" value="Son of sevenless (SoS) protein Chain: S domain 1"/>
    <property type="match status" value="1"/>
</dbReference>
<evidence type="ECO:0000256" key="2">
    <source>
        <dbReference type="PROSITE-ProRule" id="PRU00168"/>
    </source>
</evidence>
<evidence type="ECO:0000256" key="1">
    <source>
        <dbReference type="ARBA" id="ARBA00022658"/>
    </source>
</evidence>
<feature type="compositionally biased region" description="Low complexity" evidence="3">
    <location>
        <begin position="637"/>
        <end position="654"/>
    </location>
</feature>
<feature type="compositionally biased region" description="Polar residues" evidence="3">
    <location>
        <begin position="438"/>
        <end position="456"/>
    </location>
</feature>
<dbReference type="PANTHER" id="PTHR23113:SF363">
    <property type="entry name" value="PROTEIN SON OF SEVENLESS"/>
    <property type="match status" value="1"/>
</dbReference>
<feature type="region of interest" description="Disordered" evidence="3">
    <location>
        <begin position="410"/>
        <end position="511"/>
    </location>
</feature>
<comment type="caution">
    <text evidence="6">The sequence shown here is derived from an EMBL/GenBank/DDBJ whole genome shotgun (WGS) entry which is preliminary data.</text>
</comment>
<dbReference type="EMBL" id="JEMT01026169">
    <property type="protein sequence ID" value="EXX59823.1"/>
    <property type="molecule type" value="Genomic_DNA"/>
</dbReference>
<dbReference type="SMART" id="SM00147">
    <property type="entry name" value="RasGEF"/>
    <property type="match status" value="1"/>
</dbReference>
<feature type="compositionally biased region" description="Low complexity" evidence="3">
    <location>
        <begin position="410"/>
        <end position="423"/>
    </location>
</feature>
<feature type="compositionally biased region" description="Basic and acidic residues" evidence="3">
    <location>
        <begin position="480"/>
        <end position="496"/>
    </location>
</feature>
<accession>A0A015LYT0</accession>
<evidence type="ECO:0000313" key="6">
    <source>
        <dbReference type="EMBL" id="EXX59823.1"/>
    </source>
</evidence>
<dbReference type="InterPro" id="IPR008937">
    <property type="entry name" value="Ras-like_GEF"/>
</dbReference>
<evidence type="ECO:0000313" key="7">
    <source>
        <dbReference type="Proteomes" id="UP000022910"/>
    </source>
</evidence>
<dbReference type="Pfam" id="PF00618">
    <property type="entry name" value="RasGEF_N"/>
    <property type="match status" value="1"/>
</dbReference>
<dbReference type="CDD" id="cd06224">
    <property type="entry name" value="REM"/>
    <property type="match status" value="1"/>
</dbReference>
<feature type="domain" description="N-terminal Ras-GEF" evidence="5">
    <location>
        <begin position="799"/>
        <end position="926"/>
    </location>
</feature>
<dbReference type="PROSITE" id="PS50009">
    <property type="entry name" value="RASGEF_CAT"/>
    <property type="match status" value="1"/>
</dbReference>
<dbReference type="OrthoDB" id="546434at2759"/>
<evidence type="ECO:0000256" key="3">
    <source>
        <dbReference type="SAM" id="MobiDB-lite"/>
    </source>
</evidence>
<reference evidence="6 7" key="1">
    <citation type="submission" date="2014-02" db="EMBL/GenBank/DDBJ databases">
        <title>Single nucleus genome sequencing reveals high similarity among nuclei of an endomycorrhizal fungus.</title>
        <authorList>
            <person name="Lin K."/>
            <person name="Geurts R."/>
            <person name="Zhang Z."/>
            <person name="Limpens E."/>
            <person name="Saunders D.G."/>
            <person name="Mu D."/>
            <person name="Pang E."/>
            <person name="Cao H."/>
            <person name="Cha H."/>
            <person name="Lin T."/>
            <person name="Zhou Q."/>
            <person name="Shang Y."/>
            <person name="Li Y."/>
            <person name="Ivanov S."/>
            <person name="Sharma T."/>
            <person name="Velzen R.V."/>
            <person name="Ruijter N.D."/>
            <person name="Aanen D.K."/>
            <person name="Win J."/>
            <person name="Kamoun S."/>
            <person name="Bisseling T."/>
            <person name="Huang S."/>
        </authorList>
    </citation>
    <scope>NUCLEOTIDE SEQUENCE [LARGE SCALE GENOMIC DNA]</scope>
    <source>
        <strain evidence="7">DAOM197198w</strain>
    </source>
</reference>
<dbReference type="GO" id="GO:0005085">
    <property type="term" value="F:guanyl-nucleotide exchange factor activity"/>
    <property type="evidence" value="ECO:0007669"/>
    <property type="project" value="UniProtKB-KW"/>
</dbReference>
<keyword evidence="7" id="KW-1185">Reference proteome</keyword>
<feature type="region of interest" description="Disordered" evidence="3">
    <location>
        <begin position="637"/>
        <end position="664"/>
    </location>
</feature>
<organism evidence="6 7">
    <name type="scientific">Rhizophagus irregularis (strain DAOM 197198w)</name>
    <name type="common">Glomus intraradices</name>
    <dbReference type="NCBI Taxonomy" id="1432141"/>
    <lineage>
        <taxon>Eukaryota</taxon>
        <taxon>Fungi</taxon>
        <taxon>Fungi incertae sedis</taxon>
        <taxon>Mucoromycota</taxon>
        <taxon>Glomeromycotina</taxon>
        <taxon>Glomeromycetes</taxon>
        <taxon>Glomerales</taxon>
        <taxon>Glomeraceae</taxon>
        <taxon>Rhizophagus</taxon>
    </lineage>
</organism>
<dbReference type="InterPro" id="IPR036964">
    <property type="entry name" value="RASGEF_cat_dom_sf"/>
</dbReference>
<dbReference type="OMA" id="WIAHEIC"/>
<dbReference type="STRING" id="1432141.A0A015LYT0"/>
<feature type="compositionally biased region" description="Polar residues" evidence="3">
    <location>
        <begin position="45"/>
        <end position="62"/>
    </location>
</feature>
<dbReference type="GO" id="GO:0007265">
    <property type="term" value="P:Ras protein signal transduction"/>
    <property type="evidence" value="ECO:0007669"/>
    <property type="project" value="TreeGrafter"/>
</dbReference>
<dbReference type="GO" id="GO:0005886">
    <property type="term" value="C:plasma membrane"/>
    <property type="evidence" value="ECO:0007669"/>
    <property type="project" value="TreeGrafter"/>
</dbReference>
<evidence type="ECO:0000259" key="5">
    <source>
        <dbReference type="PROSITE" id="PS50212"/>
    </source>
</evidence>
<sequence length="1350" mass="152452">MTWEVVKIIGNLFNDTSKNSRNKRTSSSSSASTSTISDFTSSTSKNRQQKSSSLIAKSQKIPSSPIIHPVPLLRTPSSSSITTHTTPSSNFVFENDDITQQLAEESELLYLQLPEDVKSILDKLRILQRSEKSLTFDQQLPNGEWQSPFATLEAAMMSILLLTPTLLLTNSPKSPLKDDDYMYDSPSGESPVNRYFYKNHQNNSSRSSHISSMTYHSDFSSKSTDPSTSITKKSSLCKVLSASSLLTYIVRTILSMHNETLITCLINRELLDYYNSLTGHVTEEADIVLTQIHQIRSLVRHEEIASHTQNVYDKLITHSNRLVDAINLFVNFIHKQLPVVYEEPLDLQSTNTNEDQSNKKKKNAFGKNVIRSLTSFKRRSLNLSLSSASSENNASESLINSYHNHNRYSYHGSSHSSTTSLLSFELGPPRTRTKNDTRSINSLDSNKSSTSILANHSRSKKNTLPEPSKPRKPHLASLSRENRKGDYDIHDGHLKDNIPPQNVPPISPMRSNSRFKEQLEGPSLKPGILLGRRRLSDVSGTHSSRNLISSNSNTIAAKSYTSLIDSGFKNNKDVDVFSPSRSRRSSNSSIKSYLIKQVHSLSSKGKSSTLDSTSKSYNNYWPVTEDVTSYPDLSYPHSPTLPSKSSSRSFKAPSFGKKHKLQKTNSETELRTLKKMWSDFGYEKGNPILHNLTPHVEDDGENPTEHLSAANVTAEGNDNHNNLREQLFRKLVTKKSSNSLNTKKKSYPSNLLKIPHVFLRSNEEGTSEVVQTIDEKSFSNSLKGLELYKDGIITEMIDGSPQILAGTLEKLLSRLIDEEEKDTEFIDCFLLNHILFISSEFLLQEMINRYRIFNSRNDDDKLDIQQRTFLKNIISVLYRWVTIQPQDFQIDMTLRDSMSTFLTDEVTEEEFQSEVSKIKTILEIQSLISIDKIKNQRKSQSTTTTFTNTDNIPRPIISDSSPLLEFESKNIAKYLTLIDFAVLKSMTFFDITIWWKKRKALENSGSSNNALGRENQSINLIESHLDSFIRRSNMISHWIAHEICSLKTVKARRTLLHKFIETARYCREYNNFHIASCIALALNSRPVQRLVKTWESLSHQDIMTSQSIEELIDPSRNMRKYRKSLANAKPPVIPFFAIFLKDLTFIIEGNPTYIRNKHYISSAPSTPTISTYPDSRESSIPSTPTTPSFPPSLHNSLNSYNSLPLSTMQEPLINFEKFRFLTKNIRNINRYTSESYSFINQLSRPPKILTSNFSLLSDQPDLINTYNSLINNNLSGNGCNNSINNIFNNGGGGSKPAPLDHIGEVIERRMFAAAGSIFGDNVTISMLNGNELEAELMTLSLEAEPAVNVI</sequence>
<dbReference type="Gene3D" id="1.10.840.10">
    <property type="entry name" value="Ras guanine-nucleotide exchange factors catalytic domain"/>
    <property type="match status" value="1"/>
</dbReference>
<feature type="compositionally biased region" description="Low complexity" evidence="3">
    <location>
        <begin position="75"/>
        <end position="88"/>
    </location>
</feature>
<name>A0A015LYT0_RHIIW</name>
<dbReference type="SUPFAM" id="SSF48366">
    <property type="entry name" value="Ras GEF"/>
    <property type="match status" value="1"/>
</dbReference>
<proteinExistence type="predicted"/>
<dbReference type="InterPro" id="IPR000651">
    <property type="entry name" value="Ras-like_Gua-exchang_fac_N"/>
</dbReference>
<dbReference type="Proteomes" id="UP000022910">
    <property type="component" value="Unassembled WGS sequence"/>
</dbReference>
<feature type="domain" description="Ras-GEF" evidence="4">
    <location>
        <begin position="967"/>
        <end position="1265"/>
    </location>
</feature>
<dbReference type="InterPro" id="IPR023578">
    <property type="entry name" value="Ras_GEF_dom_sf"/>
</dbReference>
<keyword evidence="1 2" id="KW-0344">Guanine-nucleotide releasing factor</keyword>
<dbReference type="InterPro" id="IPR001895">
    <property type="entry name" value="RASGEF_cat_dom"/>
</dbReference>
<protein>
    <submittedName>
        <fullName evidence="6">Cdc25p</fullName>
    </submittedName>
</protein>
<evidence type="ECO:0000259" key="4">
    <source>
        <dbReference type="PROSITE" id="PS50009"/>
    </source>
</evidence>
<gene>
    <name evidence="6" type="ORF">RirG_185500</name>
</gene>
<dbReference type="PROSITE" id="PS50212">
    <property type="entry name" value="RASGEF_NTER"/>
    <property type="match status" value="1"/>
</dbReference>
<feature type="compositionally biased region" description="Low complexity" evidence="3">
    <location>
        <begin position="25"/>
        <end position="44"/>
    </location>
</feature>
<dbReference type="SMART" id="SM00229">
    <property type="entry name" value="RasGEFN"/>
    <property type="match status" value="1"/>
</dbReference>
<dbReference type="HOGENOM" id="CLU_257740_0_0_1"/>
<feature type="region of interest" description="Disordered" evidence="3">
    <location>
        <begin position="1165"/>
        <end position="1191"/>
    </location>
</feature>
<dbReference type="Pfam" id="PF00617">
    <property type="entry name" value="RasGEF"/>
    <property type="match status" value="1"/>
</dbReference>
<feature type="region of interest" description="Disordered" evidence="3">
    <location>
        <begin position="15"/>
        <end position="88"/>
    </location>
</feature>